<dbReference type="Proteomes" id="UP000054270">
    <property type="component" value="Unassembled WGS sequence"/>
</dbReference>
<evidence type="ECO:0000313" key="4">
    <source>
        <dbReference type="Proteomes" id="UP000054270"/>
    </source>
</evidence>
<evidence type="ECO:0000256" key="2">
    <source>
        <dbReference type="SAM" id="SignalP"/>
    </source>
</evidence>
<gene>
    <name evidence="3" type="ORF">HYPSUDRAFT_137120</name>
</gene>
<dbReference type="PROSITE" id="PS00616">
    <property type="entry name" value="HIS_ACID_PHOSPHAT_1"/>
    <property type="match status" value="1"/>
</dbReference>
<dbReference type="AlphaFoldDB" id="A0A0D2MJL7"/>
<dbReference type="Pfam" id="PF00328">
    <property type="entry name" value="His_Phos_2"/>
    <property type="match status" value="1"/>
</dbReference>
<dbReference type="STRING" id="945553.A0A0D2MJL7"/>
<feature type="signal peptide" evidence="2">
    <location>
        <begin position="1"/>
        <end position="16"/>
    </location>
</feature>
<protein>
    <recommendedName>
        <fullName evidence="5">Phosphoglycerate mutase-like protein</fullName>
    </recommendedName>
</protein>
<dbReference type="SUPFAM" id="SSF53254">
    <property type="entry name" value="Phosphoglycerate mutase-like"/>
    <property type="match status" value="1"/>
</dbReference>
<evidence type="ECO:0000313" key="3">
    <source>
        <dbReference type="EMBL" id="KJA23893.1"/>
    </source>
</evidence>
<dbReference type="OMA" id="MGPLTPY"/>
<reference evidence="4" key="1">
    <citation type="submission" date="2014-04" db="EMBL/GenBank/DDBJ databases">
        <title>Evolutionary Origins and Diversification of the Mycorrhizal Mutualists.</title>
        <authorList>
            <consortium name="DOE Joint Genome Institute"/>
            <consortium name="Mycorrhizal Genomics Consortium"/>
            <person name="Kohler A."/>
            <person name="Kuo A."/>
            <person name="Nagy L.G."/>
            <person name="Floudas D."/>
            <person name="Copeland A."/>
            <person name="Barry K.W."/>
            <person name="Cichocki N."/>
            <person name="Veneault-Fourrey C."/>
            <person name="LaButti K."/>
            <person name="Lindquist E.A."/>
            <person name="Lipzen A."/>
            <person name="Lundell T."/>
            <person name="Morin E."/>
            <person name="Murat C."/>
            <person name="Riley R."/>
            <person name="Ohm R."/>
            <person name="Sun H."/>
            <person name="Tunlid A."/>
            <person name="Henrissat B."/>
            <person name="Grigoriev I.V."/>
            <person name="Hibbett D.S."/>
            <person name="Martin F."/>
        </authorList>
    </citation>
    <scope>NUCLEOTIDE SEQUENCE [LARGE SCALE GENOMIC DNA]</scope>
    <source>
        <strain evidence="4">FD-334 SS-4</strain>
    </source>
</reference>
<dbReference type="Gene3D" id="3.40.50.1240">
    <property type="entry name" value="Phosphoglycerate mutase-like"/>
    <property type="match status" value="1"/>
</dbReference>
<evidence type="ECO:0000256" key="1">
    <source>
        <dbReference type="ARBA" id="ARBA00022801"/>
    </source>
</evidence>
<dbReference type="EMBL" id="KN817540">
    <property type="protein sequence ID" value="KJA23893.1"/>
    <property type="molecule type" value="Genomic_DNA"/>
</dbReference>
<name>A0A0D2MJL7_HYPSF</name>
<sequence>MIPVFLLAASLGLVHALPQSTHVQPQASTFAGATSTALFPPLGASVTATDTFFLDGSEVGFPGPTPTGDESNAIATAPAIAKMDNMFPLVAPTIKSGSSSSFNPLDHLGNLGPWQSVSSLGLPNSSPVIPSGCSLEQVHLLHRHGARYPTSGSAPSAFAAKVQSTATGKGFSASGALSFLNTWTYKLGAEILTPFGRAQMFDLGMAFRVKYGELLDDMTDLPVFRTTSEARMLDSALHFSAGFFGVQEYQNDYHQLIMIEAPGQNNTLAPFENCANANNAVANIGSTASNAWSEIYLAPTLKRLSPLLKGFNLTITDLVAMQQLCAYETVSLGFSAFCDVFNEDEWNGYEYAVDLSFWYGNGPGNPASSAQGIGYVQELVSRLTQTRITSFNSAVNSSIVTNPVQFPLNQSIFVDASHDTVISTIIVAMNLTSFAANGPLPTTHIPKGQTYFVNQIAPFGTNLVGQVLSCPASSEPTHIRWILNDAVVPLTGIKGCKPNSDGLCDLKTFIAGMQQRIEEVDFTFDCFGNFTVPAPDNIVDGQFPKNLRK</sequence>
<keyword evidence="1" id="KW-0378">Hydrolase</keyword>
<feature type="chain" id="PRO_5002247811" description="Phosphoglycerate mutase-like protein" evidence="2">
    <location>
        <begin position="17"/>
        <end position="549"/>
    </location>
</feature>
<dbReference type="OrthoDB" id="6509975at2759"/>
<dbReference type="GO" id="GO:0003993">
    <property type="term" value="F:acid phosphatase activity"/>
    <property type="evidence" value="ECO:0007669"/>
    <property type="project" value="TreeGrafter"/>
</dbReference>
<dbReference type="InterPro" id="IPR000560">
    <property type="entry name" value="His_Pase_clade-2"/>
</dbReference>
<dbReference type="PANTHER" id="PTHR20963">
    <property type="entry name" value="MULTIPLE INOSITOL POLYPHOSPHATE PHOSPHATASE-RELATED"/>
    <property type="match status" value="1"/>
</dbReference>
<proteinExistence type="predicted"/>
<dbReference type="PANTHER" id="PTHR20963:SF42">
    <property type="entry name" value="PHOSPHOGLYCERATE MUTASE-LIKE PROTEIN"/>
    <property type="match status" value="1"/>
</dbReference>
<dbReference type="InterPro" id="IPR033379">
    <property type="entry name" value="Acid_Pase_AS"/>
</dbReference>
<dbReference type="CDD" id="cd07061">
    <property type="entry name" value="HP_HAP_like"/>
    <property type="match status" value="1"/>
</dbReference>
<evidence type="ECO:0008006" key="5">
    <source>
        <dbReference type="Google" id="ProtNLM"/>
    </source>
</evidence>
<dbReference type="InterPro" id="IPR029033">
    <property type="entry name" value="His_PPase_superfam"/>
</dbReference>
<keyword evidence="2" id="KW-0732">Signal</keyword>
<accession>A0A0D2MJL7</accession>
<organism evidence="3 4">
    <name type="scientific">Hypholoma sublateritium (strain FD-334 SS-4)</name>
    <dbReference type="NCBI Taxonomy" id="945553"/>
    <lineage>
        <taxon>Eukaryota</taxon>
        <taxon>Fungi</taxon>
        <taxon>Dikarya</taxon>
        <taxon>Basidiomycota</taxon>
        <taxon>Agaricomycotina</taxon>
        <taxon>Agaricomycetes</taxon>
        <taxon>Agaricomycetidae</taxon>
        <taxon>Agaricales</taxon>
        <taxon>Agaricineae</taxon>
        <taxon>Strophariaceae</taxon>
        <taxon>Hypholoma</taxon>
    </lineage>
</organism>
<keyword evidence="4" id="KW-1185">Reference proteome</keyword>